<dbReference type="SUPFAM" id="SSF88645">
    <property type="entry name" value="ssDNA viruses"/>
    <property type="match status" value="1"/>
</dbReference>
<protein>
    <submittedName>
        <fullName evidence="1">Capsid protein VP1</fullName>
    </submittedName>
</protein>
<evidence type="ECO:0000313" key="1">
    <source>
        <dbReference type="EMBL" id="GFR09373.1"/>
    </source>
</evidence>
<accession>A0A8X6GR30</accession>
<dbReference type="GO" id="GO:0005198">
    <property type="term" value="F:structural molecule activity"/>
    <property type="evidence" value="ECO:0007669"/>
    <property type="project" value="InterPro"/>
</dbReference>
<sequence>MTTPTAMIPWDFDFFYLNGSEWTLLPSGSKAIECHVKINSENIRIAFPTNASETELATLNPNKFIRVGKNMLQNIPSVNVKYTAFEDNNPMKPAALELISVSHLDHIAQHSILRIVYSPETAEQWKKAIPSHQLGLPVVLNNYLCVVNSAEYGQGWPQIQQHVQEFNAEGMASTNICEMSYKPRMGLLKSGPRSIFTGYPNAKAEHSRRITLSTGMLDTKGYNIKIDDRAGDLITGDSPISKKR</sequence>
<reference evidence="1" key="1">
    <citation type="submission" date="2020-07" db="EMBL/GenBank/DDBJ databases">
        <title>Multicomponent nature underlies the extraordinary mechanical properties of spider dragline silk.</title>
        <authorList>
            <person name="Kono N."/>
            <person name="Nakamura H."/>
            <person name="Mori M."/>
            <person name="Yoshida Y."/>
            <person name="Ohtoshi R."/>
            <person name="Malay A.D."/>
            <person name="Moran D.A.P."/>
            <person name="Tomita M."/>
            <person name="Numata K."/>
            <person name="Arakawa K."/>
        </authorList>
    </citation>
    <scope>NUCLEOTIDE SEQUENCE</scope>
</reference>
<dbReference type="InterPro" id="IPR016184">
    <property type="entry name" value="Capsid/spike_ssDNA_virus"/>
</dbReference>
<dbReference type="AlphaFoldDB" id="A0A8X6GR30"/>
<dbReference type="OrthoDB" id="6613750at2759"/>
<organism evidence="1 2">
    <name type="scientific">Trichonephila clavata</name>
    <name type="common">Joro spider</name>
    <name type="synonym">Nephila clavata</name>
    <dbReference type="NCBI Taxonomy" id="2740835"/>
    <lineage>
        <taxon>Eukaryota</taxon>
        <taxon>Metazoa</taxon>
        <taxon>Ecdysozoa</taxon>
        <taxon>Arthropoda</taxon>
        <taxon>Chelicerata</taxon>
        <taxon>Arachnida</taxon>
        <taxon>Araneae</taxon>
        <taxon>Araneomorphae</taxon>
        <taxon>Entelegynae</taxon>
        <taxon>Araneoidea</taxon>
        <taxon>Nephilidae</taxon>
        <taxon>Trichonephila</taxon>
    </lineage>
</organism>
<evidence type="ECO:0000313" key="2">
    <source>
        <dbReference type="Proteomes" id="UP000887116"/>
    </source>
</evidence>
<dbReference type="InterPro" id="IPR003433">
    <property type="entry name" value="Capsid_VP4_densovirus"/>
</dbReference>
<dbReference type="Proteomes" id="UP000887116">
    <property type="component" value="Unassembled WGS sequence"/>
</dbReference>
<dbReference type="EMBL" id="BMAO01036259">
    <property type="protein sequence ID" value="GFR09373.1"/>
    <property type="molecule type" value="Genomic_DNA"/>
</dbReference>
<gene>
    <name evidence="1" type="primary">VP</name>
    <name evidence="1" type="ORF">TNCT_422601</name>
</gene>
<proteinExistence type="predicted"/>
<dbReference type="Pfam" id="PF02336">
    <property type="entry name" value="Denso_VP4"/>
    <property type="match status" value="1"/>
</dbReference>
<keyword evidence="2" id="KW-1185">Reference proteome</keyword>
<comment type="caution">
    <text evidence="1">The sequence shown here is derived from an EMBL/GenBank/DDBJ whole genome shotgun (WGS) entry which is preliminary data.</text>
</comment>
<name>A0A8X6GR30_TRICU</name>